<dbReference type="Proteomes" id="UP001201844">
    <property type="component" value="Unassembled WGS sequence"/>
</dbReference>
<protein>
    <submittedName>
        <fullName evidence="1">Uncharacterized protein</fullName>
    </submittedName>
</protein>
<geneLocation type="plasmid" evidence="1">
    <name>unnamed</name>
</geneLocation>
<dbReference type="EMBL" id="JAKVIN010000009">
    <property type="protein sequence ID" value="MCJ8151415.1"/>
    <property type="molecule type" value="Genomic_DNA"/>
</dbReference>
<gene>
    <name evidence="1" type="ORF">MKI86_19940</name>
</gene>
<dbReference type="RefSeq" id="WP_241604606.1">
    <property type="nucleotide sequence ID" value="NZ_JAKVIN010000009.1"/>
</dbReference>
<evidence type="ECO:0000313" key="1">
    <source>
        <dbReference type="EMBL" id="MCJ8151415.1"/>
    </source>
</evidence>
<name>A0ABT0CS33_9HYPH</name>
<reference evidence="1 2" key="1">
    <citation type="submission" date="2022-02" db="EMBL/GenBank/DDBJ databases">
        <title>Shinella B3.7 sp. nov., isolated from Sediment (Zhairuo Island).</title>
        <authorList>
            <person name="Chen G."/>
        </authorList>
    </citation>
    <scope>NUCLEOTIDE SEQUENCE [LARGE SCALE GENOMIC DNA]</scope>
    <source>
        <strain evidence="1 2">B3.7</strain>
        <plasmid evidence="1">unnamed</plasmid>
    </source>
</reference>
<accession>A0ABT0CS33</accession>
<sequence>MTDSTTTLIGFLKMHLVELQAPAHEEGVLGDRIFQMVMGGYAKLPLDRVEEVATALGCDARQLFRLAARQFYDEKAICLFERMLGTPMTNAEQDWLHEIRSAADGAVAEPSRVAKRLLRALIRPRHSA</sequence>
<keyword evidence="1" id="KW-0614">Plasmid</keyword>
<keyword evidence="2" id="KW-1185">Reference proteome</keyword>
<proteinExistence type="predicted"/>
<evidence type="ECO:0000313" key="2">
    <source>
        <dbReference type="Proteomes" id="UP001201844"/>
    </source>
</evidence>
<organism evidence="1 2">
    <name type="scientific">Shinella sedimenti</name>
    <dbReference type="NCBI Taxonomy" id="2919913"/>
    <lineage>
        <taxon>Bacteria</taxon>
        <taxon>Pseudomonadati</taxon>
        <taxon>Pseudomonadota</taxon>
        <taxon>Alphaproteobacteria</taxon>
        <taxon>Hyphomicrobiales</taxon>
        <taxon>Rhizobiaceae</taxon>
        <taxon>Shinella</taxon>
    </lineage>
</organism>
<comment type="caution">
    <text evidence="1">The sequence shown here is derived from an EMBL/GenBank/DDBJ whole genome shotgun (WGS) entry which is preliminary data.</text>
</comment>